<keyword evidence="2" id="KW-1185">Reference proteome</keyword>
<reference evidence="1 2" key="1">
    <citation type="submission" date="2018-05" db="EMBL/GenBank/DDBJ databases">
        <title>Complete Genome Sequences of Extremely Thermoacidophilic, Metal-Mobilizing Type-Strain Members of the Archaeal Family Sulfolobaceae: Acidianus brierleyi DSM-1651T, Acidianus sulfidivorans DSM-18786T, Metallosphaera hakonensis DSM-7519T, and Metallosphaera prunae DSM-10039T.</title>
        <authorList>
            <person name="Counts J.A."/>
            <person name="Kelly R.M."/>
        </authorList>
    </citation>
    <scope>NUCLEOTIDE SEQUENCE [LARGE SCALE GENOMIC DNA]</scope>
    <source>
        <strain evidence="1 2">JP7</strain>
    </source>
</reference>
<dbReference type="SUPFAM" id="SSF75169">
    <property type="entry name" value="DsrEFH-like"/>
    <property type="match status" value="1"/>
</dbReference>
<dbReference type="Pfam" id="PF13686">
    <property type="entry name" value="DrsE_2"/>
    <property type="match status" value="1"/>
</dbReference>
<dbReference type="PANTHER" id="PTHR34655">
    <property type="entry name" value="CONSERVED WITHIN P. AEROPHILUM"/>
    <property type="match status" value="1"/>
</dbReference>
<dbReference type="Gene3D" id="3.40.1260.10">
    <property type="entry name" value="DsrEFH-like"/>
    <property type="match status" value="2"/>
</dbReference>
<protein>
    <submittedName>
        <fullName evidence="1">Peroxiredoxin</fullName>
    </submittedName>
</protein>
<dbReference type="Proteomes" id="UP000248410">
    <property type="component" value="Chromosome"/>
</dbReference>
<organism evidence="1 2">
    <name type="scientific">Acidianus sulfidivorans JP7</name>
    <dbReference type="NCBI Taxonomy" id="619593"/>
    <lineage>
        <taxon>Archaea</taxon>
        <taxon>Thermoproteota</taxon>
        <taxon>Thermoprotei</taxon>
        <taxon>Sulfolobales</taxon>
        <taxon>Sulfolobaceae</taxon>
        <taxon>Acidianus</taxon>
    </lineage>
</organism>
<dbReference type="OrthoDB" id="25864at2157"/>
<name>A0A2U9INW7_9CREN</name>
<dbReference type="KEGG" id="asul:DFR86_09180"/>
<dbReference type="RefSeq" id="WP_110380593.1">
    <property type="nucleotide sequence ID" value="NZ_CP029288.2"/>
</dbReference>
<accession>A0A2U9INW7</accession>
<dbReference type="InterPro" id="IPR032836">
    <property type="entry name" value="DsrE2-like"/>
</dbReference>
<dbReference type="GeneID" id="36838139"/>
<dbReference type="InterPro" id="IPR027396">
    <property type="entry name" value="DsrEFH-like"/>
</dbReference>
<proteinExistence type="predicted"/>
<dbReference type="AlphaFoldDB" id="A0A2U9INW7"/>
<evidence type="ECO:0000313" key="1">
    <source>
        <dbReference type="EMBL" id="AWR97703.1"/>
    </source>
</evidence>
<dbReference type="PANTHER" id="PTHR34655:SF3">
    <property type="match status" value="1"/>
</dbReference>
<dbReference type="EMBL" id="CP029288">
    <property type="protein sequence ID" value="AWR97703.1"/>
    <property type="molecule type" value="Genomic_DNA"/>
</dbReference>
<sequence length="133" mass="14916">MSKLTILLADNSMDKFYHGLVLAIGGKSLNWDVKFFVTSQAVVLFTKQNKGKSKLRLGFFARLFINYQMKRLKIPDTSKLLEELLKEGVEFYIDEAGLKLVGMSKDDLMDGVKLSGTISFLEEAKSSDVVISL</sequence>
<gene>
    <name evidence="1" type="ORF">DFR86_09180</name>
</gene>
<evidence type="ECO:0000313" key="2">
    <source>
        <dbReference type="Proteomes" id="UP000248410"/>
    </source>
</evidence>